<dbReference type="AlphaFoldDB" id="A0AB39RYH7"/>
<reference evidence="2" key="1">
    <citation type="submission" date="2024-07" db="EMBL/GenBank/DDBJ databases">
        <authorList>
            <person name="Yu S.T."/>
        </authorList>
    </citation>
    <scope>NUCLEOTIDE SEQUENCE</scope>
    <source>
        <strain evidence="2">R35</strain>
    </source>
</reference>
<proteinExistence type="predicted"/>
<dbReference type="PANTHER" id="PTHR33498">
    <property type="entry name" value="TRANSPOSASE FOR INSERTION SEQUENCE ELEMENT IS1557"/>
    <property type="match status" value="1"/>
</dbReference>
<evidence type="ECO:0000313" key="2">
    <source>
        <dbReference type="EMBL" id="XDQ59714.1"/>
    </source>
</evidence>
<sequence>MSRWGGLNCAVGVDVQGMNHDELAWQDALFKGVEVLATTAVHGACGMVVRLSGSRDAGSCPACSRASIRVQDRCERRLQDLPLAGHAVRILFSVRRFACADGACLKRTFAEQIPGLTSPYARVTDRLGALLDRIALALAGRAGARMANALGLAAGWGRRARRYGCPAGRRPVPSVAEPRAGG</sequence>
<dbReference type="EMBL" id="CP163440">
    <property type="protein sequence ID" value="XDQ59714.1"/>
    <property type="molecule type" value="Genomic_DNA"/>
</dbReference>
<dbReference type="PANTHER" id="PTHR33498:SF1">
    <property type="entry name" value="TRANSPOSASE FOR INSERTION SEQUENCE ELEMENT IS1557"/>
    <property type="match status" value="1"/>
</dbReference>
<dbReference type="InterPro" id="IPR047951">
    <property type="entry name" value="Transpos_ISL3"/>
</dbReference>
<protein>
    <submittedName>
        <fullName evidence="2">Transposase family protein</fullName>
    </submittedName>
</protein>
<accession>A0AB39RYH7</accession>
<feature type="domain" description="Transposase IS204/IS1001/IS1096/IS1165 zinc-finger" evidence="1">
    <location>
        <begin position="58"/>
        <end position="101"/>
    </location>
</feature>
<dbReference type="Pfam" id="PF14690">
    <property type="entry name" value="Zn_ribbon_ISL3"/>
    <property type="match status" value="1"/>
</dbReference>
<name>A0AB39RYH7_9ACTN</name>
<dbReference type="InterPro" id="IPR029261">
    <property type="entry name" value="Transposase_Znf"/>
</dbReference>
<dbReference type="RefSeq" id="WP_369254419.1">
    <property type="nucleotide sequence ID" value="NZ_CP163440.1"/>
</dbReference>
<evidence type="ECO:0000259" key="1">
    <source>
        <dbReference type="Pfam" id="PF14690"/>
    </source>
</evidence>
<gene>
    <name evidence="2" type="ORF">AB5J50_02370</name>
</gene>
<organism evidence="2">
    <name type="scientific">Streptomyces sp. R35</name>
    <dbReference type="NCBI Taxonomy" id="3238630"/>
    <lineage>
        <taxon>Bacteria</taxon>
        <taxon>Bacillati</taxon>
        <taxon>Actinomycetota</taxon>
        <taxon>Actinomycetes</taxon>
        <taxon>Kitasatosporales</taxon>
        <taxon>Streptomycetaceae</taxon>
        <taxon>Streptomyces</taxon>
    </lineage>
</organism>